<dbReference type="InterPro" id="IPR001441">
    <property type="entry name" value="UPP_synth-like"/>
</dbReference>
<dbReference type="GO" id="GO:0016094">
    <property type="term" value="P:polyprenol biosynthetic process"/>
    <property type="evidence" value="ECO:0007669"/>
    <property type="project" value="TreeGrafter"/>
</dbReference>
<comment type="subunit">
    <text evidence="11">Forms an active dehydrodolichyl diphosphate synthase complex with NUS1.</text>
</comment>
<evidence type="ECO:0000256" key="12">
    <source>
        <dbReference type="RuleBase" id="RU363018"/>
    </source>
</evidence>
<dbReference type="Pfam" id="PF01255">
    <property type="entry name" value="Prenyltransf"/>
    <property type="match status" value="1"/>
</dbReference>
<keyword evidence="7" id="KW-0460">Magnesium</keyword>
<evidence type="ECO:0000256" key="4">
    <source>
        <dbReference type="ARBA" id="ARBA00005432"/>
    </source>
</evidence>
<evidence type="ECO:0000313" key="15">
    <source>
        <dbReference type="Proteomes" id="UP001431783"/>
    </source>
</evidence>
<sequence length="292" mass="33837">MSWILDNSLNKFQQLVVNIMKSGPIPNHVGIIMDGNRRYAKKINAEKVVGHSRGFDKLSESLEWCKELGIKEVTVYAFSIENFKRTQKEVEELMNLATEKFEKLLDEEDKLMSEGICVRVIGDLTLLRKDLQQLIAKAVLLTKDNCKSFLNIAFAYTSREEMTSAVKSVLHGASHNHISLDDVTDALLAQCLYTYSNPDLLIRTSGEVRLSDFLLYQVSQSIIYFTDVLWPEFSFWNFVMCILRYQRSYFYLKNNKDTSISTYSNNMRIELFLSDLRQRRLDTLQKYATAEI</sequence>
<keyword evidence="15" id="KW-1185">Reference proteome</keyword>
<dbReference type="Proteomes" id="UP001431783">
    <property type="component" value="Unassembled WGS sequence"/>
</dbReference>
<comment type="pathway">
    <text evidence="3">Protein modification; protein glycosylation.</text>
</comment>
<dbReference type="Gene3D" id="3.40.1180.10">
    <property type="entry name" value="Decaprenyl diphosphate synthase-like"/>
    <property type="match status" value="1"/>
</dbReference>
<dbReference type="HAMAP" id="MF_01139">
    <property type="entry name" value="ISPT"/>
    <property type="match status" value="1"/>
</dbReference>
<evidence type="ECO:0000256" key="7">
    <source>
        <dbReference type="ARBA" id="ARBA00022842"/>
    </source>
</evidence>
<reference evidence="14 15" key="1">
    <citation type="submission" date="2023-03" db="EMBL/GenBank/DDBJ databases">
        <title>Genome insight into feeding habits of ladybird beetles.</title>
        <authorList>
            <person name="Li H.-S."/>
            <person name="Huang Y.-H."/>
            <person name="Pang H."/>
        </authorList>
    </citation>
    <scope>NUCLEOTIDE SEQUENCE [LARGE SCALE GENOMIC DNA]</scope>
    <source>
        <strain evidence="14">SYSU_2023b</strain>
        <tissue evidence="14">Whole body</tissue>
    </source>
</reference>
<keyword evidence="6" id="KW-0256">Endoplasmic reticulum</keyword>
<dbReference type="GO" id="GO:0045547">
    <property type="term" value="F:ditrans,polycis-polyprenyl diphosphate synthase [(2E,6E)-farnesyl diphosphate specific] activity"/>
    <property type="evidence" value="ECO:0007669"/>
    <property type="project" value="UniProtKB-EC"/>
</dbReference>
<evidence type="ECO:0000256" key="6">
    <source>
        <dbReference type="ARBA" id="ARBA00022824"/>
    </source>
</evidence>
<evidence type="ECO:0000256" key="9">
    <source>
        <dbReference type="ARBA" id="ARBA00047353"/>
    </source>
</evidence>
<dbReference type="EC" id="2.5.1.-" evidence="12"/>
<dbReference type="PANTHER" id="PTHR10291:SF43">
    <property type="entry name" value="DEHYDRODOLICHYL DIPHOSPHATE SYNTHASE COMPLEX SUBUNIT DHDDS"/>
    <property type="match status" value="1"/>
</dbReference>
<comment type="subcellular location">
    <subcellularLocation>
        <location evidence="2">Endoplasmic reticulum membrane</location>
        <topology evidence="2">Peripheral membrane protein</topology>
    </subcellularLocation>
</comment>
<comment type="cofactor">
    <cofactor evidence="1">
        <name>Mg(2+)</name>
        <dbReference type="ChEBI" id="CHEBI:18420"/>
    </cofactor>
</comment>
<dbReference type="GO" id="GO:0005789">
    <property type="term" value="C:endoplasmic reticulum membrane"/>
    <property type="evidence" value="ECO:0007669"/>
    <property type="project" value="UniProtKB-SubCell"/>
</dbReference>
<evidence type="ECO:0000256" key="2">
    <source>
        <dbReference type="ARBA" id="ARBA00004406"/>
    </source>
</evidence>
<keyword evidence="5 12" id="KW-0808">Transferase</keyword>
<dbReference type="InterPro" id="IPR018520">
    <property type="entry name" value="UPP_synth-like_CS"/>
</dbReference>
<dbReference type="PANTHER" id="PTHR10291">
    <property type="entry name" value="DEHYDRODOLICHYL DIPHOSPHATE SYNTHASE FAMILY MEMBER"/>
    <property type="match status" value="1"/>
</dbReference>
<dbReference type="NCBIfam" id="TIGR00055">
    <property type="entry name" value="uppS"/>
    <property type="match status" value="1"/>
</dbReference>
<gene>
    <name evidence="14" type="ORF">WA026_001268</name>
</gene>
<evidence type="ECO:0000256" key="13">
    <source>
        <dbReference type="SAM" id="Coils"/>
    </source>
</evidence>
<proteinExistence type="inferred from homology"/>
<keyword evidence="13" id="KW-0175">Coiled coil</keyword>
<comment type="function">
    <text evidence="10">With NUS1, forms the dehydrodolichyl diphosphate synthase (DDS) complex, an essential component of the dolichol monophosphate (Dol-P) biosynthetic machinery. Adds multiple copies of isopentenyl pyrophosphate (IPP) to farnesyl pyrophosphate (FPP) to produce dehydrodolichyl diphosphate (Dedol-PP), a precursor of dolichol which is utilized as a sugar carrier in protein glycosylation in the endoplasmic reticulum (ER).</text>
</comment>
<feature type="coiled-coil region" evidence="13">
    <location>
        <begin position="80"/>
        <end position="114"/>
    </location>
</feature>
<comment type="catalytic activity">
    <reaction evidence="9">
        <text>n isopentenyl diphosphate + (2E,6E)-farnesyl diphosphate = a di-trans,poly-cis-polyprenyl diphosphate + n diphosphate</text>
        <dbReference type="Rhea" id="RHEA:53008"/>
        <dbReference type="Rhea" id="RHEA-COMP:19494"/>
        <dbReference type="ChEBI" id="CHEBI:33019"/>
        <dbReference type="ChEBI" id="CHEBI:128769"/>
        <dbReference type="ChEBI" id="CHEBI:136960"/>
        <dbReference type="ChEBI" id="CHEBI:175763"/>
        <dbReference type="EC" id="2.5.1.87"/>
    </reaction>
</comment>
<dbReference type="GO" id="GO:1904423">
    <property type="term" value="C:dehydrodolichyl diphosphate synthase complex"/>
    <property type="evidence" value="ECO:0007669"/>
    <property type="project" value="TreeGrafter"/>
</dbReference>
<organism evidence="14 15">
    <name type="scientific">Henosepilachna vigintioctopunctata</name>
    <dbReference type="NCBI Taxonomy" id="420089"/>
    <lineage>
        <taxon>Eukaryota</taxon>
        <taxon>Metazoa</taxon>
        <taxon>Ecdysozoa</taxon>
        <taxon>Arthropoda</taxon>
        <taxon>Hexapoda</taxon>
        <taxon>Insecta</taxon>
        <taxon>Pterygota</taxon>
        <taxon>Neoptera</taxon>
        <taxon>Endopterygota</taxon>
        <taxon>Coleoptera</taxon>
        <taxon>Polyphaga</taxon>
        <taxon>Cucujiformia</taxon>
        <taxon>Coccinelloidea</taxon>
        <taxon>Coccinellidae</taxon>
        <taxon>Epilachninae</taxon>
        <taxon>Epilachnini</taxon>
        <taxon>Henosepilachna</taxon>
    </lineage>
</organism>
<comment type="caution">
    <text evidence="14">The sequence shown here is derived from an EMBL/GenBank/DDBJ whole genome shotgun (WGS) entry which is preliminary data.</text>
</comment>
<dbReference type="FunFam" id="3.40.1180.10:FF:000002">
    <property type="entry name" value="Alkyl transferase"/>
    <property type="match status" value="1"/>
</dbReference>
<dbReference type="EMBL" id="JARQZJ010000091">
    <property type="protein sequence ID" value="KAK9883063.1"/>
    <property type="molecule type" value="Genomic_DNA"/>
</dbReference>
<dbReference type="PROSITE" id="PS01066">
    <property type="entry name" value="UPP_SYNTHASE"/>
    <property type="match status" value="1"/>
</dbReference>
<accession>A0AAW1UPF4</accession>
<dbReference type="InterPro" id="IPR036424">
    <property type="entry name" value="UPP_synth-like_sf"/>
</dbReference>
<comment type="similarity">
    <text evidence="4 12">Belongs to the UPP synthase family.</text>
</comment>
<dbReference type="SUPFAM" id="SSF64005">
    <property type="entry name" value="Undecaprenyl diphosphate synthase"/>
    <property type="match status" value="1"/>
</dbReference>
<evidence type="ECO:0000313" key="14">
    <source>
        <dbReference type="EMBL" id="KAK9883063.1"/>
    </source>
</evidence>
<evidence type="ECO:0000256" key="11">
    <source>
        <dbReference type="ARBA" id="ARBA00064670"/>
    </source>
</evidence>
<name>A0AAW1UPF4_9CUCU</name>
<evidence type="ECO:0000256" key="10">
    <source>
        <dbReference type="ARBA" id="ARBA00058504"/>
    </source>
</evidence>
<dbReference type="CDD" id="cd00475">
    <property type="entry name" value="Cis_IPPS"/>
    <property type="match status" value="1"/>
</dbReference>
<evidence type="ECO:0000256" key="3">
    <source>
        <dbReference type="ARBA" id="ARBA00004922"/>
    </source>
</evidence>
<protein>
    <recommendedName>
        <fullName evidence="12">Alkyl transferase</fullName>
        <ecNumber evidence="12">2.5.1.-</ecNumber>
    </recommendedName>
</protein>
<evidence type="ECO:0000256" key="5">
    <source>
        <dbReference type="ARBA" id="ARBA00022679"/>
    </source>
</evidence>
<evidence type="ECO:0000256" key="8">
    <source>
        <dbReference type="ARBA" id="ARBA00023136"/>
    </source>
</evidence>
<keyword evidence="8" id="KW-0472">Membrane</keyword>
<dbReference type="AlphaFoldDB" id="A0AAW1UPF4"/>
<evidence type="ECO:0000256" key="1">
    <source>
        <dbReference type="ARBA" id="ARBA00001946"/>
    </source>
</evidence>